<sequence>MQLHMLKCKLHRACVTHAELDYEGSCAIDSKLLELANILEFEQIQIYNVTNGERFTTYAIRAEPGSGIISVNGAAAHKAGVGDRVIICAYSSMDASAARVYKPHLVYLDEKNRVQRTANTIPVQAVGA</sequence>
<comment type="PTM">
    <text evidence="9 12">Is synthesized initially as an inactive proenzyme, which is activated by self-cleavage at a specific serine bond to produce a beta-subunit with a hydroxyl group at its C-terminus and an alpha-subunit with a pyruvoyl group at its N-terminus.</text>
</comment>
<evidence type="ECO:0000256" key="5">
    <source>
        <dbReference type="ARBA" id="ARBA00023145"/>
    </source>
</evidence>
<feature type="binding site" evidence="9 11">
    <location>
        <position position="57"/>
    </location>
    <ligand>
        <name>substrate</name>
    </ligand>
</feature>
<dbReference type="NCBIfam" id="TIGR00223">
    <property type="entry name" value="panD"/>
    <property type="match status" value="1"/>
</dbReference>
<keyword evidence="2 9" id="KW-0566">Pantothenate biosynthesis</keyword>
<accession>A0A6M2BMU4</accession>
<protein>
    <recommendedName>
        <fullName evidence="9">Aspartate 1-decarboxylase</fullName>
        <ecNumber evidence="9">4.1.1.11</ecNumber>
    </recommendedName>
    <alternativeName>
        <fullName evidence="9">Aspartate alpha-decarboxylase</fullName>
    </alternativeName>
    <component>
        <recommendedName>
            <fullName evidence="9">Aspartate 1-decarboxylase beta chain</fullName>
        </recommendedName>
    </component>
    <component>
        <recommendedName>
            <fullName evidence="9">Aspartate 1-decarboxylase alpha chain</fullName>
        </recommendedName>
    </component>
</protein>
<dbReference type="PANTHER" id="PTHR21012">
    <property type="entry name" value="ASPARTATE 1-DECARBOXYLASE"/>
    <property type="match status" value="1"/>
</dbReference>
<dbReference type="InterPro" id="IPR003190">
    <property type="entry name" value="Asp_decarbox"/>
</dbReference>
<reference evidence="14 15" key="1">
    <citation type="journal article" date="2014" name="Int. J. Syst. Evol. Microbiol.">
        <title>Solimonas terrae sp. nov., isolated from soil.</title>
        <authorList>
            <person name="Kim S.J."/>
            <person name="Moon J.Y."/>
            <person name="Weon H.Y."/>
            <person name="Ahn J.H."/>
            <person name="Chen W.M."/>
            <person name="Kwon S.W."/>
        </authorList>
    </citation>
    <scope>NUCLEOTIDE SEQUENCE [LARGE SCALE GENOMIC DNA]</scope>
    <source>
        <strain evidence="14 15">KIS83-12</strain>
    </source>
</reference>
<evidence type="ECO:0000256" key="7">
    <source>
        <dbReference type="ARBA" id="ARBA00023270"/>
    </source>
</evidence>
<gene>
    <name evidence="9" type="primary">panD</name>
    <name evidence="14" type="ORF">G7Y85_02420</name>
</gene>
<keyword evidence="1 9" id="KW-0963">Cytoplasm</keyword>
<dbReference type="GO" id="GO:0006523">
    <property type="term" value="P:alanine biosynthetic process"/>
    <property type="evidence" value="ECO:0007669"/>
    <property type="project" value="InterPro"/>
</dbReference>
<evidence type="ECO:0000256" key="2">
    <source>
        <dbReference type="ARBA" id="ARBA00022655"/>
    </source>
</evidence>
<feature type="modified residue" description="Pyruvic acid (Ser)" evidence="9 12">
    <location>
        <position position="25"/>
    </location>
</feature>
<dbReference type="EMBL" id="JAAMOW010000001">
    <property type="protein sequence ID" value="NGY03610.1"/>
    <property type="molecule type" value="Genomic_DNA"/>
</dbReference>
<evidence type="ECO:0000256" key="11">
    <source>
        <dbReference type="PIRSR" id="PIRSR006246-2"/>
    </source>
</evidence>
<dbReference type="GO" id="GO:0005829">
    <property type="term" value="C:cytosol"/>
    <property type="evidence" value="ECO:0007669"/>
    <property type="project" value="TreeGrafter"/>
</dbReference>
<dbReference type="PANTHER" id="PTHR21012:SF0">
    <property type="entry name" value="ASPARTATE 1-DECARBOXYLASE"/>
    <property type="match status" value="1"/>
</dbReference>
<evidence type="ECO:0000256" key="13">
    <source>
        <dbReference type="PIRSR" id="PIRSR006246-5"/>
    </source>
</evidence>
<evidence type="ECO:0000256" key="1">
    <source>
        <dbReference type="ARBA" id="ARBA00022490"/>
    </source>
</evidence>
<comment type="subunit">
    <text evidence="9">Heterooctamer of four alpha and four beta subunits.</text>
</comment>
<comment type="catalytic activity">
    <reaction evidence="9">
        <text>L-aspartate + H(+) = beta-alanine + CO2</text>
        <dbReference type="Rhea" id="RHEA:19497"/>
        <dbReference type="ChEBI" id="CHEBI:15378"/>
        <dbReference type="ChEBI" id="CHEBI:16526"/>
        <dbReference type="ChEBI" id="CHEBI:29991"/>
        <dbReference type="ChEBI" id="CHEBI:57966"/>
        <dbReference type="EC" id="4.1.1.11"/>
    </reaction>
</comment>
<evidence type="ECO:0000256" key="3">
    <source>
        <dbReference type="ARBA" id="ARBA00022793"/>
    </source>
</evidence>
<evidence type="ECO:0000256" key="9">
    <source>
        <dbReference type="HAMAP-Rule" id="MF_00446"/>
    </source>
</evidence>
<comment type="subcellular location">
    <subcellularLocation>
        <location evidence="9">Cytoplasm</location>
    </subcellularLocation>
</comment>
<feature type="chain" id="PRO_5027187899" description="Aspartate 1-decarboxylase alpha chain" evidence="9 13">
    <location>
        <begin position="25"/>
        <end position="128"/>
    </location>
</feature>
<dbReference type="HAMAP" id="MF_00446">
    <property type="entry name" value="PanD"/>
    <property type="match status" value="1"/>
</dbReference>
<evidence type="ECO:0000313" key="14">
    <source>
        <dbReference type="EMBL" id="NGY03610.1"/>
    </source>
</evidence>
<feature type="active site" description="Proton donor" evidence="9 10">
    <location>
        <position position="58"/>
    </location>
</feature>
<keyword evidence="4 9" id="KW-0068">Autocatalytic cleavage</keyword>
<dbReference type="InterPro" id="IPR009010">
    <property type="entry name" value="Asp_de-COase-like_dom_sf"/>
</dbReference>
<dbReference type="AlphaFoldDB" id="A0A6M2BMU4"/>
<keyword evidence="7 9" id="KW-0704">Schiff base</keyword>
<dbReference type="SUPFAM" id="SSF50692">
    <property type="entry name" value="ADC-like"/>
    <property type="match status" value="1"/>
</dbReference>
<comment type="similarity">
    <text evidence="9">Belongs to the PanD family.</text>
</comment>
<dbReference type="PIRSF" id="PIRSF006246">
    <property type="entry name" value="Asp_decarbox"/>
    <property type="match status" value="1"/>
</dbReference>
<dbReference type="GO" id="GO:0015940">
    <property type="term" value="P:pantothenate biosynthetic process"/>
    <property type="evidence" value="ECO:0007669"/>
    <property type="project" value="UniProtKB-UniRule"/>
</dbReference>
<comment type="caution">
    <text evidence="14">The sequence shown here is derived from an EMBL/GenBank/DDBJ whole genome shotgun (WGS) entry which is preliminary data.</text>
</comment>
<dbReference type="CDD" id="cd06919">
    <property type="entry name" value="Asp_decarbox"/>
    <property type="match status" value="1"/>
</dbReference>
<feature type="active site" description="Schiff-base intermediate with substrate; via pyruvic acid" evidence="9 10">
    <location>
        <position position="25"/>
    </location>
</feature>
<comment type="function">
    <text evidence="9">Catalyzes the pyruvoyl-dependent decarboxylation of aspartate to produce beta-alanine.</text>
</comment>
<keyword evidence="5 9" id="KW-0865">Zymogen</keyword>
<dbReference type="Gene3D" id="2.40.40.20">
    <property type="match status" value="1"/>
</dbReference>
<keyword evidence="3 9" id="KW-0210">Decarboxylase</keyword>
<dbReference type="Pfam" id="PF02261">
    <property type="entry name" value="Asp_decarbox"/>
    <property type="match status" value="1"/>
</dbReference>
<dbReference type="RefSeq" id="WP_166251160.1">
    <property type="nucleotide sequence ID" value="NZ_JAAMOW010000001.1"/>
</dbReference>
<name>A0A6M2BMU4_9GAMM</name>
<feature type="binding site" evidence="9 11">
    <location>
        <begin position="73"/>
        <end position="75"/>
    </location>
    <ligand>
        <name>substrate</name>
    </ligand>
</feature>
<proteinExistence type="inferred from homology"/>
<dbReference type="Proteomes" id="UP000472676">
    <property type="component" value="Unassembled WGS sequence"/>
</dbReference>
<comment type="pathway">
    <text evidence="9">Cofactor biosynthesis; (R)-pantothenate biosynthesis; beta-alanine from L-aspartate: step 1/1.</text>
</comment>
<dbReference type="GO" id="GO:0004068">
    <property type="term" value="F:aspartate 1-decarboxylase activity"/>
    <property type="evidence" value="ECO:0007669"/>
    <property type="project" value="UniProtKB-UniRule"/>
</dbReference>
<evidence type="ECO:0000256" key="4">
    <source>
        <dbReference type="ARBA" id="ARBA00022813"/>
    </source>
</evidence>
<evidence type="ECO:0000313" key="15">
    <source>
        <dbReference type="Proteomes" id="UP000472676"/>
    </source>
</evidence>
<comment type="cofactor">
    <cofactor evidence="9 10">
        <name>pyruvate</name>
        <dbReference type="ChEBI" id="CHEBI:15361"/>
    </cofactor>
    <text evidence="9 10">Binds 1 pyruvoyl group covalently per subunit.</text>
</comment>
<evidence type="ECO:0000256" key="10">
    <source>
        <dbReference type="PIRSR" id="PIRSR006246-1"/>
    </source>
</evidence>
<evidence type="ECO:0000256" key="6">
    <source>
        <dbReference type="ARBA" id="ARBA00023239"/>
    </source>
</evidence>
<evidence type="ECO:0000256" key="12">
    <source>
        <dbReference type="PIRSR" id="PIRSR006246-3"/>
    </source>
</evidence>
<evidence type="ECO:0000256" key="8">
    <source>
        <dbReference type="ARBA" id="ARBA00023317"/>
    </source>
</evidence>
<keyword evidence="6 9" id="KW-0456">Lyase</keyword>
<feature type="chain" id="PRO_5027187900" description="Aspartate 1-decarboxylase beta chain" evidence="9 13">
    <location>
        <begin position="1"/>
        <end position="24"/>
    </location>
</feature>
<dbReference type="UniPathway" id="UPA00028">
    <property type="reaction ID" value="UER00002"/>
</dbReference>
<organism evidence="14 15">
    <name type="scientific">Solimonas terrae</name>
    <dbReference type="NCBI Taxonomy" id="1396819"/>
    <lineage>
        <taxon>Bacteria</taxon>
        <taxon>Pseudomonadati</taxon>
        <taxon>Pseudomonadota</taxon>
        <taxon>Gammaproteobacteria</taxon>
        <taxon>Nevskiales</taxon>
        <taxon>Nevskiaceae</taxon>
        <taxon>Solimonas</taxon>
    </lineage>
</organism>
<keyword evidence="8 9" id="KW-0670">Pyruvate</keyword>
<keyword evidence="15" id="KW-1185">Reference proteome</keyword>
<dbReference type="EC" id="4.1.1.11" evidence="9"/>